<evidence type="ECO:0000313" key="5">
    <source>
        <dbReference type="EMBL" id="CAK0814173.1"/>
    </source>
</evidence>
<dbReference type="InterPro" id="IPR007863">
    <property type="entry name" value="Peptidase_M16_C"/>
</dbReference>
<accession>A0ABN9RCI4</accession>
<dbReference type="Gene3D" id="3.30.830.10">
    <property type="entry name" value="Metalloenzyme, LuxS/M16 peptidase-like"/>
    <property type="match status" value="3"/>
</dbReference>
<keyword evidence="6" id="KW-1185">Reference proteome</keyword>
<evidence type="ECO:0000313" key="6">
    <source>
        <dbReference type="Proteomes" id="UP001189429"/>
    </source>
</evidence>
<feature type="domain" description="Coenzyme PQQ synthesis protein F-like C-terminal lobe" evidence="4">
    <location>
        <begin position="630"/>
        <end position="730"/>
    </location>
</feature>
<sequence>MLSNSIRNRYYCPDKMRLVTFGPENLAEQLSTAEKLFGSIPVGSEECRTKPVNRYDSPAPFTKLNLGNFVHIQGTQPSAALWLHFPMEALTEHWASHPTQYISYLLGYSGTDSLSHVLADQLGLTTDSGAMFDKNLAGSQLFFVATLTEKGRKDPSAVIDVFFSYLAEVRRRGVDEALYKSIANISALEWDWDEMSGPMDTASGLAGLMTRPVPVDKLLSASNRIDKIDTKLVASLLEKINPENMNAALIYPPVEEKELPNVSTVQRGLQQGAFKKLPFYNVSYNVQPISEMLGDSMGRWQALLRNPQEPKVALAASKLPRIPSEIKDVPTKIPLDNMHAVLPGSNASFDEKLFGQKPQKLEDDLWYRSGWVTSSPKVTMQLSFMPLKTPLEPEMSAVDMMRLQLYSRLLKEEMGPKLVDLKATGVSGGISVGSGGVSLSFDGFAPLLPRLADEVLKEFNAFNANSSITDPKRYERVVQDLREDLSTYDGMPVSYANGDLSMLLTKGGHSHKEALKALDQMTLESVASAAEELMLSRKLQLTSLAMGNLPQSQAAELVQQAAAGVQSKERRSKLTASSDAKVELITPVVNPGQPIELRAKNPRDGDPNDVAVVALLDEVKTVKSRVLLGLVGKILGTVAYNELRTVRQLGYVVQGGASSFSNVMAVKVMVQGIVLDADQAEAAIQAVITDFMPRRLAELKQEELDSMKSALLNELITPPVGASEEAGHFWGPVQQGGRCFELQDEMFAFLNTTGAVTKQALQETWTALAMPPEGIRKKVVAKYFAKTVPPLPQASEAAAMWTKQGVPEAHQAMLQAELAKTLVVDRADSQTREQVLKTGGYFPTDLKCSRAAK</sequence>
<dbReference type="InterPro" id="IPR011249">
    <property type="entry name" value="Metalloenz_LuxS/M16"/>
</dbReference>
<evidence type="ECO:0000259" key="2">
    <source>
        <dbReference type="Pfam" id="PF05193"/>
    </source>
</evidence>
<reference evidence="5" key="1">
    <citation type="submission" date="2023-10" db="EMBL/GenBank/DDBJ databases">
        <authorList>
            <person name="Chen Y."/>
            <person name="Shah S."/>
            <person name="Dougan E. K."/>
            <person name="Thang M."/>
            <person name="Chan C."/>
        </authorList>
    </citation>
    <scope>NUCLEOTIDE SEQUENCE [LARGE SCALE GENOMIC DNA]</scope>
</reference>
<organism evidence="5 6">
    <name type="scientific">Prorocentrum cordatum</name>
    <dbReference type="NCBI Taxonomy" id="2364126"/>
    <lineage>
        <taxon>Eukaryota</taxon>
        <taxon>Sar</taxon>
        <taxon>Alveolata</taxon>
        <taxon>Dinophyceae</taxon>
        <taxon>Prorocentrales</taxon>
        <taxon>Prorocentraceae</taxon>
        <taxon>Prorocentrum</taxon>
    </lineage>
</organism>
<evidence type="ECO:0000256" key="1">
    <source>
        <dbReference type="ARBA" id="ARBA00022723"/>
    </source>
</evidence>
<dbReference type="EMBL" id="CAUYUJ010005559">
    <property type="protein sequence ID" value="CAK0814173.1"/>
    <property type="molecule type" value="Genomic_DNA"/>
</dbReference>
<feature type="domain" description="Peptidase M16 C-terminal" evidence="2">
    <location>
        <begin position="8"/>
        <end position="182"/>
    </location>
</feature>
<dbReference type="PANTHER" id="PTHR43690">
    <property type="entry name" value="NARDILYSIN"/>
    <property type="match status" value="1"/>
</dbReference>
<dbReference type="Pfam" id="PF22456">
    <property type="entry name" value="PqqF-like_C_4"/>
    <property type="match status" value="1"/>
</dbReference>
<dbReference type="InterPro" id="IPR054734">
    <property type="entry name" value="PqqF-like_C_4"/>
</dbReference>
<dbReference type="InterPro" id="IPR032632">
    <property type="entry name" value="Peptidase_M16_M"/>
</dbReference>
<evidence type="ECO:0000259" key="3">
    <source>
        <dbReference type="Pfam" id="PF16187"/>
    </source>
</evidence>
<proteinExistence type="predicted"/>
<protein>
    <submittedName>
        <fullName evidence="5">Uncharacterized protein</fullName>
    </submittedName>
</protein>
<gene>
    <name evidence="5" type="ORF">PCOR1329_LOCUS17848</name>
</gene>
<dbReference type="PANTHER" id="PTHR43690:SF18">
    <property type="entry name" value="INSULIN-DEGRADING ENZYME-RELATED"/>
    <property type="match status" value="1"/>
</dbReference>
<keyword evidence="1" id="KW-0479">Metal-binding</keyword>
<feature type="domain" description="Peptidase M16 middle/third" evidence="3">
    <location>
        <begin position="192"/>
        <end position="517"/>
    </location>
</feature>
<name>A0ABN9RCI4_9DINO</name>
<dbReference type="SUPFAM" id="SSF63411">
    <property type="entry name" value="LuxS/MPP-like metallohydrolase"/>
    <property type="match status" value="3"/>
</dbReference>
<comment type="caution">
    <text evidence="5">The sequence shown here is derived from an EMBL/GenBank/DDBJ whole genome shotgun (WGS) entry which is preliminary data.</text>
</comment>
<dbReference type="InterPro" id="IPR050626">
    <property type="entry name" value="Peptidase_M16"/>
</dbReference>
<dbReference type="Pfam" id="PF05193">
    <property type="entry name" value="Peptidase_M16_C"/>
    <property type="match status" value="1"/>
</dbReference>
<dbReference type="Proteomes" id="UP001189429">
    <property type="component" value="Unassembled WGS sequence"/>
</dbReference>
<dbReference type="Pfam" id="PF16187">
    <property type="entry name" value="Peptidase_M16_M"/>
    <property type="match status" value="1"/>
</dbReference>
<evidence type="ECO:0000259" key="4">
    <source>
        <dbReference type="Pfam" id="PF22456"/>
    </source>
</evidence>